<evidence type="ECO:0000256" key="1">
    <source>
        <dbReference type="SAM" id="MobiDB-lite"/>
    </source>
</evidence>
<evidence type="ECO:0000313" key="3">
    <source>
        <dbReference type="Proteomes" id="UP000285146"/>
    </source>
</evidence>
<sequence length="485" mass="52500">MVSNRRKKQNEDDTPSSKRARTDDGGKSNQASEGSGRPDPVTANQGTGNQSTGKQGTGKQGTRKQGTGNQGTGDQETSNPAPEPATTAAVPHQEGGEPSSTSTPGNVQPTVTPPRKPQGPTTTPATPAKSPAGKQQYERVVARATASDAASLRIGTDEDGNAITEPVRLELKLVVHTCYVPFQTRLGYTAHMYLRRVGGKPYKQIGIVEGWRVSKPTEASPTVDPQYWVQEWLRTPLDSHSEDGGVWNELAMALRALYRRDGSPLPGVKWPEALGDDGNEIVFIQLLHVLWKDEEDGTVYQGNGFGRLALDMYYRLLTSRLLPAWYNVPTPTRFILVPGIPGGPGKGDRWDQNLLPGETTESEAFFDRVESTLTAMYLNYGYRTHVQNTRVRLDSTGTTTPMTVLGLTISDPVRSRVRDRMLGGHGVEADETEPEPSAATSSPMRHRRTPRQASGSGEEQPEVPDTPTPAGRSGKSTGSSLHASP</sequence>
<feature type="compositionally biased region" description="Low complexity" evidence="1">
    <location>
        <begin position="44"/>
        <end position="54"/>
    </location>
</feature>
<dbReference type="EMBL" id="LKEB01000048">
    <property type="protein sequence ID" value="ROW03903.1"/>
    <property type="molecule type" value="Genomic_DNA"/>
</dbReference>
<reference evidence="2 3" key="1">
    <citation type="submission" date="2015-09" db="EMBL/GenBank/DDBJ databases">
        <title>Host preference determinants of Valsa canker pathogens revealed by comparative genomics.</title>
        <authorList>
            <person name="Yin Z."/>
            <person name="Huang L."/>
        </authorList>
    </citation>
    <scope>NUCLEOTIDE SEQUENCE [LARGE SCALE GENOMIC DNA]</scope>
    <source>
        <strain evidence="2 3">SXYLt</strain>
    </source>
</reference>
<dbReference type="OrthoDB" id="5239918at2759"/>
<evidence type="ECO:0000313" key="2">
    <source>
        <dbReference type="EMBL" id="ROW03903.1"/>
    </source>
</evidence>
<organism evidence="2 3">
    <name type="scientific">Cytospora leucostoma</name>
    <dbReference type="NCBI Taxonomy" id="1230097"/>
    <lineage>
        <taxon>Eukaryota</taxon>
        <taxon>Fungi</taxon>
        <taxon>Dikarya</taxon>
        <taxon>Ascomycota</taxon>
        <taxon>Pezizomycotina</taxon>
        <taxon>Sordariomycetes</taxon>
        <taxon>Sordariomycetidae</taxon>
        <taxon>Diaporthales</taxon>
        <taxon>Cytosporaceae</taxon>
        <taxon>Cytospora</taxon>
    </lineage>
</organism>
<comment type="caution">
    <text evidence="2">The sequence shown here is derived from an EMBL/GenBank/DDBJ whole genome shotgun (WGS) entry which is preliminary data.</text>
</comment>
<dbReference type="Proteomes" id="UP000285146">
    <property type="component" value="Unassembled WGS sequence"/>
</dbReference>
<dbReference type="STRING" id="1230097.A0A423WKG5"/>
<feature type="region of interest" description="Disordered" evidence="1">
    <location>
        <begin position="424"/>
        <end position="485"/>
    </location>
</feature>
<feature type="compositionally biased region" description="Polar residues" evidence="1">
    <location>
        <begin position="474"/>
        <end position="485"/>
    </location>
</feature>
<feature type="compositionally biased region" description="Low complexity" evidence="1">
    <location>
        <begin position="120"/>
        <end position="132"/>
    </location>
</feature>
<proteinExistence type="predicted"/>
<protein>
    <submittedName>
        <fullName evidence="2">Uncharacterized protein</fullName>
    </submittedName>
</protein>
<feature type="compositionally biased region" description="Polar residues" evidence="1">
    <location>
        <begin position="98"/>
        <end position="110"/>
    </location>
</feature>
<gene>
    <name evidence="2" type="ORF">VPNG_07245</name>
</gene>
<accession>A0A423WKG5</accession>
<keyword evidence="3" id="KW-1185">Reference proteome</keyword>
<dbReference type="AlphaFoldDB" id="A0A423WKG5"/>
<feature type="region of interest" description="Disordered" evidence="1">
    <location>
        <begin position="1"/>
        <end position="138"/>
    </location>
</feature>
<dbReference type="InParanoid" id="A0A423WKG5"/>
<name>A0A423WKG5_9PEZI</name>